<feature type="region of interest" description="Disordered" evidence="1">
    <location>
        <begin position="498"/>
        <end position="521"/>
    </location>
</feature>
<dbReference type="Proteomes" id="UP000612055">
    <property type="component" value="Unassembled WGS sequence"/>
</dbReference>
<evidence type="ECO:0000313" key="3">
    <source>
        <dbReference type="Proteomes" id="UP000612055"/>
    </source>
</evidence>
<dbReference type="GO" id="GO:0051131">
    <property type="term" value="P:chaperone-mediated protein complex assembly"/>
    <property type="evidence" value="ECO:0007669"/>
    <property type="project" value="InterPro"/>
</dbReference>
<evidence type="ECO:0000256" key="1">
    <source>
        <dbReference type="SAM" id="MobiDB-lite"/>
    </source>
</evidence>
<dbReference type="Gene3D" id="3.50.7.10">
    <property type="entry name" value="GroEL"/>
    <property type="match status" value="1"/>
</dbReference>
<dbReference type="AlphaFoldDB" id="A0A836C0B4"/>
<dbReference type="InterPro" id="IPR042619">
    <property type="entry name" value="BBS10"/>
</dbReference>
<dbReference type="OrthoDB" id="546486at2759"/>
<feature type="compositionally biased region" description="Gly residues" evidence="1">
    <location>
        <begin position="444"/>
        <end position="460"/>
    </location>
</feature>
<gene>
    <name evidence="2" type="ORF">HYH03_007642</name>
</gene>
<dbReference type="InterPro" id="IPR002423">
    <property type="entry name" value="Cpn60/GroEL/TCP-1"/>
</dbReference>
<dbReference type="Pfam" id="PF00118">
    <property type="entry name" value="Cpn60_TCP1"/>
    <property type="match status" value="2"/>
</dbReference>
<reference evidence="2" key="1">
    <citation type="journal article" date="2020" name="bioRxiv">
        <title>Comparative genomics of Chlamydomonas.</title>
        <authorList>
            <person name="Craig R.J."/>
            <person name="Hasan A.R."/>
            <person name="Ness R.W."/>
            <person name="Keightley P.D."/>
        </authorList>
    </citation>
    <scope>NUCLEOTIDE SEQUENCE</scope>
    <source>
        <strain evidence="2">CCAP 11/70</strain>
    </source>
</reference>
<dbReference type="PANTHER" id="PTHR14667">
    <property type="entry name" value="BARDET-BIEDL SYNDROME 10 PROTEIN"/>
    <property type="match status" value="1"/>
</dbReference>
<dbReference type="Gene3D" id="1.10.560.10">
    <property type="entry name" value="GroEL-like equatorial domain"/>
    <property type="match status" value="1"/>
</dbReference>
<dbReference type="InterPro" id="IPR027409">
    <property type="entry name" value="GroEL-like_apical_dom_sf"/>
</dbReference>
<evidence type="ECO:0000313" key="2">
    <source>
        <dbReference type="EMBL" id="KAG2494289.1"/>
    </source>
</evidence>
<dbReference type="InterPro" id="IPR027410">
    <property type="entry name" value="TCP-1-like_intermed_sf"/>
</dbReference>
<sequence>MSHLAEALASVARAQKAVSVGLGPHGLDQLISDEANQSSITSSGEVILGAYTPQHPLGALILQLVRSSCASMGDASKRVLLMVMAGLRQFLRSGLHPTQFQADLADQVLQCVVPSAVLHVPLVPGCEQEAAEAVQALAASHLCGGVGGGTAAAAHLAACVQALVLAQLEAAARAGISAAQALAGLRDDPPIARLPGPTPSASRLLAGVLLAEAPLGEAAAAAVAAGRLSRQGRAAGCTSFFPEHQHPTLARPLLHSPVPFLALACPLDGGATAGAASGAPAAVLATSGSERAAAAEALAEALRRRVEAAARRGARLLLLAGRPPEGAAQMCQRYGMVLVAGLDDADVARAAAAGGTTALTSAEPATLAAAPLGSAKAARLVQLGARRATLLEFDQSTARGQAAVTLLLAAPTDAALRRCGRAVRRCLVSLAAALGTMARDPEGQGSGGGGGGTRSGTGSGGGGGGCAEAECWVLVAGGGCFEALLELQLRELVAVAQRGPEREEDEEDEARQQEEEQEDGAAVCAAAAAEAGAVSQLVASLKVLHAMAAAVPLALAGGGGGDGGACGLPGCSLEAARRAQREALAQVTALRAAQAAALRSGGVCRWGLVVPSAAFSPRGRALGALCQDEPGNLDPSLTSKPRPPEPRGHESHVTAPWQTLGGTVDGSGGRTSGGAARGGGGGRGAAGGGGPGPHGFRPADAVAHGVVESAAVAAGAWSRAVEILVQVIRIDGSALPASRHRAARGGAGLQMVGPEPVAAPRPRRGGRHSDPDSGAEEDASSREEDED</sequence>
<name>A0A836C0B4_9CHLO</name>
<protein>
    <submittedName>
        <fullName evidence="2">Uncharacterized protein</fullName>
    </submittedName>
</protein>
<dbReference type="GO" id="GO:0005524">
    <property type="term" value="F:ATP binding"/>
    <property type="evidence" value="ECO:0007669"/>
    <property type="project" value="InterPro"/>
</dbReference>
<dbReference type="Gene3D" id="3.30.260.10">
    <property type="entry name" value="TCP-1-like chaperonin intermediate domain"/>
    <property type="match status" value="1"/>
</dbReference>
<feature type="compositionally biased region" description="Gly residues" evidence="1">
    <location>
        <begin position="663"/>
        <end position="693"/>
    </location>
</feature>
<organism evidence="2 3">
    <name type="scientific">Edaphochlamys debaryana</name>
    <dbReference type="NCBI Taxonomy" id="47281"/>
    <lineage>
        <taxon>Eukaryota</taxon>
        <taxon>Viridiplantae</taxon>
        <taxon>Chlorophyta</taxon>
        <taxon>core chlorophytes</taxon>
        <taxon>Chlorophyceae</taxon>
        <taxon>CS clade</taxon>
        <taxon>Chlamydomonadales</taxon>
        <taxon>Chlamydomonadales incertae sedis</taxon>
        <taxon>Edaphochlamys</taxon>
    </lineage>
</organism>
<dbReference type="EMBL" id="JAEHOE010000032">
    <property type="protein sequence ID" value="KAG2494289.1"/>
    <property type="molecule type" value="Genomic_DNA"/>
</dbReference>
<dbReference type="SUPFAM" id="SSF48592">
    <property type="entry name" value="GroEL equatorial domain-like"/>
    <property type="match status" value="1"/>
</dbReference>
<dbReference type="PANTHER" id="PTHR14667:SF2">
    <property type="entry name" value="BARDET-BIEDL SYNDROME 10 PROTEIN"/>
    <property type="match status" value="1"/>
</dbReference>
<comment type="caution">
    <text evidence="2">The sequence shown here is derived from an EMBL/GenBank/DDBJ whole genome shotgun (WGS) entry which is preliminary data.</text>
</comment>
<feature type="compositionally biased region" description="Acidic residues" evidence="1">
    <location>
        <begin position="773"/>
        <end position="787"/>
    </location>
</feature>
<keyword evidence="3" id="KW-1185">Reference proteome</keyword>
<feature type="compositionally biased region" description="Basic and acidic residues" evidence="1">
    <location>
        <begin position="642"/>
        <end position="652"/>
    </location>
</feature>
<accession>A0A836C0B4</accession>
<feature type="compositionally biased region" description="Acidic residues" evidence="1">
    <location>
        <begin position="502"/>
        <end position="519"/>
    </location>
</feature>
<proteinExistence type="predicted"/>
<feature type="region of interest" description="Disordered" evidence="1">
    <location>
        <begin position="626"/>
        <end position="697"/>
    </location>
</feature>
<dbReference type="InterPro" id="IPR027413">
    <property type="entry name" value="GROEL-like_equatorial_sf"/>
</dbReference>
<feature type="region of interest" description="Disordered" evidence="1">
    <location>
        <begin position="741"/>
        <end position="787"/>
    </location>
</feature>
<feature type="region of interest" description="Disordered" evidence="1">
    <location>
        <begin position="438"/>
        <end position="460"/>
    </location>
</feature>